<keyword evidence="1" id="KW-0813">Transport</keyword>
<feature type="domain" description="DUF6537" evidence="10">
    <location>
        <begin position="957"/>
        <end position="1154"/>
    </location>
</feature>
<evidence type="ECO:0000256" key="5">
    <source>
        <dbReference type="ARBA" id="ARBA00023004"/>
    </source>
</evidence>
<evidence type="ECO:0000256" key="6">
    <source>
        <dbReference type="ARBA" id="ARBA00023014"/>
    </source>
</evidence>
<dbReference type="NCBIfam" id="NF009588">
    <property type="entry name" value="PRK13029.1"/>
    <property type="match status" value="1"/>
</dbReference>
<evidence type="ECO:0000259" key="8">
    <source>
        <dbReference type="Pfam" id="PF01558"/>
    </source>
</evidence>
<dbReference type="Pfam" id="PF01558">
    <property type="entry name" value="POR"/>
    <property type="match status" value="1"/>
</dbReference>
<dbReference type="Proteomes" id="UP001629432">
    <property type="component" value="Unassembled WGS sequence"/>
</dbReference>
<evidence type="ECO:0000313" key="11">
    <source>
        <dbReference type="EMBL" id="MFM0642268.1"/>
    </source>
</evidence>
<dbReference type="InterPro" id="IPR051457">
    <property type="entry name" value="2-oxoacid:Fd_oxidoreductase"/>
</dbReference>
<feature type="region of interest" description="Disordered" evidence="7">
    <location>
        <begin position="421"/>
        <end position="453"/>
    </location>
</feature>
<dbReference type="SUPFAM" id="SSF52518">
    <property type="entry name" value="Thiamin diphosphate-binding fold (THDP-binding)"/>
    <property type="match status" value="2"/>
</dbReference>
<sequence length="1166" mass="126286">MNAPLPRDHVTLEDKFHVEEGWIYVTGTQALTRLPIQQHLRDRRAGLKTGGFISGYRGSPMGRYDMELWAQSKLLAEHDVHFQPGVNEELAASSIIGSQFVGLMPGSKFDGVFGIWYGKGPGTDRAADAFRHGNVTGAHAYGGVVALAGDDHGCKSSSVYNFSDQTFIATGIPVLYPSNTQELLDFGLHGFAMSRFSGCWVGMKIHNDVVEGGGSVRVSPDAPKIVLPDVPAAPHLGPEGRNARVADMPLVGEERLYQHKLPAALAYARANGLNRIVHDVPGARIGVFTAGKSYEDVMQAFNNLGLSEAKLHELGVRVGKVGMVWPLDPDYVTRFAEGLDVVLVVEEKRPLLEEQLKSILYDLPLARKPRVVGKHNGAQAYAPERGATALPNWGELSPPLIAQAFVELLRGIDPSCALPVETLPSSGESSEPGVADAASPTRKPGFCSGCPHNRSTRVPDGSRAIVGIGCHAMAALNDPAKTPPTFTQMGGEGTLWVGQHRFTEEKHVFANMGDGTYYHSGLLAIRQALASKAPMTYKILVNGFVSMTGGQPIEGEILVPDLVAELKAEGVREITVVTDEVDKYPRGRMPVGVPVLHRSQMDAVMLRYRDYPGLSVIVYDQPCATERRRLRKRGKWADPLKRTFINAAVCEGCGDCSKASNCMSIEPLATPFGRKRQINQSSCNKDFSCIDGFCPSFVTVHGGKLRSTRAAGAGLVDFPPNPEPTLPTIDGTYSVLITGVGGTGVVTIGQVLGMAAHVDGLATSVLDVTGLAQKYGAVMSHLRFARTAEALHATRIAAGEADAVIGCDLVVTAGDEALARMRNGHTRVVVATDLVPTTDFSRNPDWQLDGVALFERIRERCASPLLGIDALRIASALMGDAVAANMFLLGAAWQSGAVPLSHAAIMKAIELNKTQVESNKASFLWGRRAVVNRAAVEKAATSGSVVQVVPRIDMSLAAVVKRSIVYLTEYQDEAYAQRYKALVDRAVAAERAKGLGEKFSIAVARYYFKLLAIKDEFEVARLHSGEAFRSELQATFEGNYTLRFHVGAWPFGGVDRNGKPHKKEVGPWLMSAFRVLAKLKRLRGTVFDVYRNNPERRLNLRVLADYEREVNELIASLDSGSHALATELASLPEKIRGYGHVREAHVAAVERERAKLKQLAPWARVA</sequence>
<dbReference type="InterPro" id="IPR046667">
    <property type="entry name" value="DUF6537"/>
</dbReference>
<dbReference type="Pfam" id="PF02775">
    <property type="entry name" value="TPP_enzyme_C"/>
    <property type="match status" value="1"/>
</dbReference>
<keyword evidence="2" id="KW-0004">4Fe-4S</keyword>
<evidence type="ECO:0000313" key="12">
    <source>
        <dbReference type="Proteomes" id="UP001629432"/>
    </source>
</evidence>
<dbReference type="InterPro" id="IPR002869">
    <property type="entry name" value="Pyrv_flavodox_OxRed_cen"/>
</dbReference>
<keyword evidence="6" id="KW-0411">Iron-sulfur</keyword>
<evidence type="ECO:0000256" key="1">
    <source>
        <dbReference type="ARBA" id="ARBA00022448"/>
    </source>
</evidence>
<feature type="domain" description="Thiamine pyrophosphate enzyme TPP-binding" evidence="9">
    <location>
        <begin position="467"/>
        <end position="552"/>
    </location>
</feature>
<dbReference type="SUPFAM" id="SSF53323">
    <property type="entry name" value="Pyruvate-ferredoxin oxidoreductase, PFOR, domain III"/>
    <property type="match status" value="1"/>
</dbReference>
<dbReference type="SUPFAM" id="SSF52922">
    <property type="entry name" value="TK C-terminal domain-like"/>
    <property type="match status" value="1"/>
</dbReference>
<dbReference type="Pfam" id="PF20169">
    <property type="entry name" value="DUF6537"/>
    <property type="match status" value="1"/>
</dbReference>
<keyword evidence="12" id="KW-1185">Reference proteome</keyword>
<dbReference type="EMBL" id="JAQQCF010000063">
    <property type="protein sequence ID" value="MFM0642268.1"/>
    <property type="molecule type" value="Genomic_DNA"/>
</dbReference>
<accession>A0ABW9E3U7</accession>
<evidence type="ECO:0000256" key="3">
    <source>
        <dbReference type="ARBA" id="ARBA00022982"/>
    </source>
</evidence>
<comment type="caution">
    <text evidence="11">The sequence shown here is derived from an EMBL/GenBank/DDBJ whole genome shotgun (WGS) entry which is preliminary data.</text>
</comment>
<dbReference type="NCBIfam" id="NF009589">
    <property type="entry name" value="PRK13030.1"/>
    <property type="match status" value="1"/>
</dbReference>
<name>A0ABW9E3U7_9BURK</name>
<dbReference type="PANTHER" id="PTHR48084">
    <property type="entry name" value="2-OXOGLUTARATE OXIDOREDUCTASE SUBUNIT KORB-RELATED"/>
    <property type="match status" value="1"/>
</dbReference>
<protein>
    <submittedName>
        <fullName evidence="11">Indolepyruvate ferredoxin oxidoreductase family protein</fullName>
    </submittedName>
</protein>
<dbReference type="InterPro" id="IPR029061">
    <property type="entry name" value="THDP-binding"/>
</dbReference>
<evidence type="ECO:0000259" key="10">
    <source>
        <dbReference type="Pfam" id="PF20169"/>
    </source>
</evidence>
<dbReference type="InterPro" id="IPR019752">
    <property type="entry name" value="Pyrv/ketoisovalerate_OxRed_cat"/>
</dbReference>
<dbReference type="Gene3D" id="3.40.920.10">
    <property type="entry name" value="Pyruvate-ferredoxin oxidoreductase, PFOR, domain III"/>
    <property type="match status" value="1"/>
</dbReference>
<evidence type="ECO:0000256" key="4">
    <source>
        <dbReference type="ARBA" id="ARBA00023002"/>
    </source>
</evidence>
<reference evidence="11 12" key="1">
    <citation type="journal article" date="2024" name="Chem. Sci.">
        <title>Discovery of megapolipeptins by genome mining of a Burkholderiales bacteria collection.</title>
        <authorList>
            <person name="Paulo B.S."/>
            <person name="Recchia M.J.J."/>
            <person name="Lee S."/>
            <person name="Fergusson C.H."/>
            <person name="Romanowski S.B."/>
            <person name="Hernandez A."/>
            <person name="Krull N."/>
            <person name="Liu D.Y."/>
            <person name="Cavanagh H."/>
            <person name="Bos A."/>
            <person name="Gray C.A."/>
            <person name="Murphy B.T."/>
            <person name="Linington R.G."/>
            <person name="Eustaquio A.S."/>
        </authorList>
    </citation>
    <scope>NUCLEOTIDE SEQUENCE [LARGE SCALE GENOMIC DNA]</scope>
    <source>
        <strain evidence="11 12">RL17-338-BIC-A</strain>
    </source>
</reference>
<dbReference type="CDD" id="cd07034">
    <property type="entry name" value="TPP_PYR_PFOR_IOR-alpha_like"/>
    <property type="match status" value="1"/>
</dbReference>
<dbReference type="PANTHER" id="PTHR48084:SF3">
    <property type="entry name" value="SUBUNIT OF PYRUVATE:FLAVODOXIN OXIDOREDUCTASE"/>
    <property type="match status" value="1"/>
</dbReference>
<dbReference type="Gene3D" id="3.40.50.970">
    <property type="match status" value="2"/>
</dbReference>
<dbReference type="InterPro" id="IPR009014">
    <property type="entry name" value="Transketo_C/PFOR_II"/>
</dbReference>
<dbReference type="InterPro" id="IPR002880">
    <property type="entry name" value="Pyrv_Fd/Flavodoxin_OxRdtase_N"/>
</dbReference>
<dbReference type="InterPro" id="IPR011766">
    <property type="entry name" value="TPP_enzyme_TPP-bd"/>
</dbReference>
<keyword evidence="5" id="KW-0408">Iron</keyword>
<dbReference type="RefSeq" id="WP_408232111.1">
    <property type="nucleotide sequence ID" value="NZ_JAQQCF010000063.1"/>
</dbReference>
<evidence type="ECO:0000256" key="7">
    <source>
        <dbReference type="SAM" id="MobiDB-lite"/>
    </source>
</evidence>
<keyword evidence="2" id="KW-0479">Metal-binding</keyword>
<evidence type="ECO:0000259" key="9">
    <source>
        <dbReference type="Pfam" id="PF02775"/>
    </source>
</evidence>
<gene>
    <name evidence="11" type="ORF">PQQ63_36915</name>
</gene>
<feature type="domain" description="Pyruvate/ketoisovalerate oxidoreductase catalytic" evidence="8">
    <location>
        <begin position="741"/>
        <end position="924"/>
    </location>
</feature>
<keyword evidence="3" id="KW-0249">Electron transport</keyword>
<organism evidence="11 12">
    <name type="scientific">Paraburkholderia metrosideri</name>
    <dbReference type="NCBI Taxonomy" id="580937"/>
    <lineage>
        <taxon>Bacteria</taxon>
        <taxon>Pseudomonadati</taxon>
        <taxon>Pseudomonadota</taxon>
        <taxon>Betaproteobacteria</taxon>
        <taxon>Burkholderiales</taxon>
        <taxon>Burkholderiaceae</taxon>
        <taxon>Paraburkholderia</taxon>
    </lineage>
</organism>
<evidence type="ECO:0000256" key="2">
    <source>
        <dbReference type="ARBA" id="ARBA00022485"/>
    </source>
</evidence>
<proteinExistence type="predicted"/>
<keyword evidence="4" id="KW-0560">Oxidoreductase</keyword>